<dbReference type="Proteomes" id="UP000236723">
    <property type="component" value="Unassembled WGS sequence"/>
</dbReference>
<evidence type="ECO:0000256" key="1">
    <source>
        <dbReference type="ARBA" id="ARBA00022987"/>
    </source>
</evidence>
<dbReference type="RefSeq" id="WP_103939778.1">
    <property type="nucleotide sequence ID" value="NZ_FNVO01000010.1"/>
</dbReference>
<dbReference type="GO" id="GO:0031412">
    <property type="term" value="P:gas vesicle organization"/>
    <property type="evidence" value="ECO:0007669"/>
    <property type="project" value="InterPro"/>
</dbReference>
<dbReference type="EMBL" id="FNVO01000010">
    <property type="protein sequence ID" value="SEG72916.1"/>
    <property type="molecule type" value="Genomic_DNA"/>
</dbReference>
<evidence type="ECO:0000256" key="4">
    <source>
        <dbReference type="SAM" id="MobiDB-lite"/>
    </source>
</evidence>
<protein>
    <submittedName>
        <fullName evidence="5">Gas vesicle protein K</fullName>
    </submittedName>
</protein>
<dbReference type="PANTHER" id="PTHR40137:SF2">
    <property type="entry name" value="PROTEIN GVPK 1"/>
    <property type="match status" value="1"/>
</dbReference>
<accession>A0A1H6CKG9</accession>
<feature type="compositionally biased region" description="Basic and acidic residues" evidence="4">
    <location>
        <begin position="23"/>
        <end position="52"/>
    </location>
</feature>
<feature type="compositionally biased region" description="Basic and acidic residues" evidence="4">
    <location>
        <begin position="1"/>
        <end position="10"/>
    </location>
</feature>
<keyword evidence="1" id="KW-0304">Gas vesicle</keyword>
<name>A0A1H6CKG9_9ACTN</name>
<dbReference type="InterPro" id="IPR007805">
    <property type="entry name" value="GvpK"/>
</dbReference>
<comment type="subcellular location">
    <subcellularLocation>
        <location evidence="2">Gas vesicle</location>
    </subcellularLocation>
</comment>
<proteinExistence type="inferred from homology"/>
<gene>
    <name evidence="5" type="ORF">SAMN04489712_11050</name>
</gene>
<evidence type="ECO:0000256" key="2">
    <source>
        <dbReference type="ARBA" id="ARBA00035108"/>
    </source>
</evidence>
<dbReference type="AlphaFoldDB" id="A0A1H6CKG9"/>
<dbReference type="OrthoDB" id="5772958at2"/>
<feature type="region of interest" description="Disordered" evidence="4">
    <location>
        <begin position="1"/>
        <end position="52"/>
    </location>
</feature>
<organism evidence="5 6">
    <name type="scientific">Thermomonospora echinospora</name>
    <dbReference type="NCBI Taxonomy" id="1992"/>
    <lineage>
        <taxon>Bacteria</taxon>
        <taxon>Bacillati</taxon>
        <taxon>Actinomycetota</taxon>
        <taxon>Actinomycetes</taxon>
        <taxon>Streptosporangiales</taxon>
        <taxon>Thermomonosporaceae</taxon>
        <taxon>Thermomonospora</taxon>
    </lineage>
</organism>
<evidence type="ECO:0000256" key="3">
    <source>
        <dbReference type="ARBA" id="ARBA00035659"/>
    </source>
</evidence>
<dbReference type="PANTHER" id="PTHR40137">
    <property type="entry name" value="PROTEIN GVPK 1"/>
    <property type="match status" value="1"/>
</dbReference>
<comment type="similarity">
    <text evidence="3">Belongs to the gas vesicle GvpK family.</text>
</comment>
<dbReference type="Pfam" id="PF05121">
    <property type="entry name" value="GvpK"/>
    <property type="match status" value="1"/>
</dbReference>
<keyword evidence="6" id="KW-1185">Reference proteome</keyword>
<feature type="compositionally biased region" description="Pro residues" evidence="4">
    <location>
        <begin position="13"/>
        <end position="22"/>
    </location>
</feature>
<evidence type="ECO:0000313" key="6">
    <source>
        <dbReference type="Proteomes" id="UP000236723"/>
    </source>
</evidence>
<evidence type="ECO:0000313" key="5">
    <source>
        <dbReference type="EMBL" id="SEG72916.1"/>
    </source>
</evidence>
<reference evidence="6" key="1">
    <citation type="submission" date="2016-10" db="EMBL/GenBank/DDBJ databases">
        <authorList>
            <person name="Varghese N."/>
            <person name="Submissions S."/>
        </authorList>
    </citation>
    <scope>NUCLEOTIDE SEQUENCE [LARGE SCALE GENOMIC DNA]</scope>
    <source>
        <strain evidence="6">DSM 43163</strain>
    </source>
</reference>
<dbReference type="GO" id="GO:0031411">
    <property type="term" value="C:gas vesicle"/>
    <property type="evidence" value="ECO:0007669"/>
    <property type="project" value="UniProtKB-SubCell"/>
</dbReference>
<sequence>MNDPARDDLRPTAPTPPEPNPARPDDQPAKAGPEDIRHGVVRAGDRRVEADPEDVRYGVARAGDRRVEADFEDVRYGVARGDDWYAEDGFEGVRYGVGRGGDRYVEGEAGEARRGFSRAGGRRIETDPEHVQRDLTKLVLTVVELVRQLVERQCIRRFERGDLTDEQVEAIGTTLMRLEEAMEELCDRFGLSPSDLNLDLGPLGTLLPED</sequence>